<name>A0A5B7EHP3_PORTR</name>
<evidence type="ECO:0000313" key="1">
    <source>
        <dbReference type="EMBL" id="MPC32563.1"/>
    </source>
</evidence>
<gene>
    <name evidence="1" type="ORF">E2C01_025876</name>
</gene>
<comment type="caution">
    <text evidence="1">The sequence shown here is derived from an EMBL/GenBank/DDBJ whole genome shotgun (WGS) entry which is preliminary data.</text>
</comment>
<evidence type="ECO:0000313" key="2">
    <source>
        <dbReference type="Proteomes" id="UP000324222"/>
    </source>
</evidence>
<dbReference type="AlphaFoldDB" id="A0A5B7EHP3"/>
<dbReference type="Proteomes" id="UP000324222">
    <property type="component" value="Unassembled WGS sequence"/>
</dbReference>
<keyword evidence="2" id="KW-1185">Reference proteome</keyword>
<sequence>MIENMRGFTYVTLNQLGGGAAKGEPGIEERGRDVLFKRVPTYLVHSKGTQCSDVSHCTTLTRAAWLALLLPHPLPWGRLCL</sequence>
<protein>
    <submittedName>
        <fullName evidence="1">Uncharacterized protein</fullName>
    </submittedName>
</protein>
<accession>A0A5B7EHP3</accession>
<organism evidence="1 2">
    <name type="scientific">Portunus trituberculatus</name>
    <name type="common">Swimming crab</name>
    <name type="synonym">Neptunus trituberculatus</name>
    <dbReference type="NCBI Taxonomy" id="210409"/>
    <lineage>
        <taxon>Eukaryota</taxon>
        <taxon>Metazoa</taxon>
        <taxon>Ecdysozoa</taxon>
        <taxon>Arthropoda</taxon>
        <taxon>Crustacea</taxon>
        <taxon>Multicrustacea</taxon>
        <taxon>Malacostraca</taxon>
        <taxon>Eumalacostraca</taxon>
        <taxon>Eucarida</taxon>
        <taxon>Decapoda</taxon>
        <taxon>Pleocyemata</taxon>
        <taxon>Brachyura</taxon>
        <taxon>Eubrachyura</taxon>
        <taxon>Portunoidea</taxon>
        <taxon>Portunidae</taxon>
        <taxon>Portuninae</taxon>
        <taxon>Portunus</taxon>
    </lineage>
</organism>
<dbReference type="EMBL" id="VSRR010002651">
    <property type="protein sequence ID" value="MPC32563.1"/>
    <property type="molecule type" value="Genomic_DNA"/>
</dbReference>
<proteinExistence type="predicted"/>
<reference evidence="1 2" key="1">
    <citation type="submission" date="2019-05" db="EMBL/GenBank/DDBJ databases">
        <title>Another draft genome of Portunus trituberculatus and its Hox gene families provides insights of decapod evolution.</title>
        <authorList>
            <person name="Jeong J.-H."/>
            <person name="Song I."/>
            <person name="Kim S."/>
            <person name="Choi T."/>
            <person name="Kim D."/>
            <person name="Ryu S."/>
            <person name="Kim W."/>
        </authorList>
    </citation>
    <scope>NUCLEOTIDE SEQUENCE [LARGE SCALE GENOMIC DNA]</scope>
    <source>
        <tissue evidence="1">Muscle</tissue>
    </source>
</reference>